<feature type="transmembrane region" description="Helical" evidence="1">
    <location>
        <begin position="50"/>
        <end position="68"/>
    </location>
</feature>
<gene>
    <name evidence="2" type="ORF">B0T16DRAFT_336551</name>
</gene>
<evidence type="ECO:0008006" key="4">
    <source>
        <dbReference type="Google" id="ProtNLM"/>
    </source>
</evidence>
<dbReference type="PANTHER" id="PTHR39608">
    <property type="entry name" value="INTEGRAL MEMBRANE PROTEIN (AFU_ORTHOLOGUE AFUA_5G08640)"/>
    <property type="match status" value="1"/>
</dbReference>
<feature type="transmembrane region" description="Helical" evidence="1">
    <location>
        <begin position="74"/>
        <end position="95"/>
    </location>
</feature>
<evidence type="ECO:0000313" key="3">
    <source>
        <dbReference type="Proteomes" id="UP001174936"/>
    </source>
</evidence>
<name>A0AA39XXN8_9PEZI</name>
<protein>
    <recommendedName>
        <fullName evidence="4">MARVEL domain-containing protein</fullName>
    </recommendedName>
</protein>
<feature type="transmembrane region" description="Helical" evidence="1">
    <location>
        <begin position="141"/>
        <end position="165"/>
    </location>
</feature>
<accession>A0AA39XXN8</accession>
<dbReference type="EMBL" id="JAULSV010000006">
    <property type="protein sequence ID" value="KAK0642193.1"/>
    <property type="molecule type" value="Genomic_DNA"/>
</dbReference>
<keyword evidence="1" id="KW-0472">Membrane</keyword>
<evidence type="ECO:0000256" key="1">
    <source>
        <dbReference type="SAM" id="Phobius"/>
    </source>
</evidence>
<reference evidence="2" key="1">
    <citation type="submission" date="2023-06" db="EMBL/GenBank/DDBJ databases">
        <title>Genome-scale phylogeny and comparative genomics of the fungal order Sordariales.</title>
        <authorList>
            <consortium name="Lawrence Berkeley National Laboratory"/>
            <person name="Hensen N."/>
            <person name="Bonometti L."/>
            <person name="Westerberg I."/>
            <person name="Brannstrom I.O."/>
            <person name="Guillou S."/>
            <person name="Cros-Aarteil S."/>
            <person name="Calhoun S."/>
            <person name="Haridas S."/>
            <person name="Kuo A."/>
            <person name="Mondo S."/>
            <person name="Pangilinan J."/>
            <person name="Riley R."/>
            <person name="Labutti K."/>
            <person name="Andreopoulos B."/>
            <person name="Lipzen A."/>
            <person name="Chen C."/>
            <person name="Yanf M."/>
            <person name="Daum C."/>
            <person name="Ng V."/>
            <person name="Clum A."/>
            <person name="Steindorff A."/>
            <person name="Ohm R."/>
            <person name="Martin F."/>
            <person name="Silar P."/>
            <person name="Natvig D."/>
            <person name="Lalanne C."/>
            <person name="Gautier V."/>
            <person name="Ament-Velasquez S.L."/>
            <person name="Kruys A."/>
            <person name="Hutchinson M.I."/>
            <person name="Powell A.J."/>
            <person name="Barry K."/>
            <person name="Miller A.N."/>
            <person name="Grigoriev I.V."/>
            <person name="Debuchy R."/>
            <person name="Gladieux P."/>
            <person name="Thoren M.H."/>
            <person name="Johannesson H."/>
        </authorList>
    </citation>
    <scope>NUCLEOTIDE SEQUENCE</scope>
    <source>
        <strain evidence="2">SMH2532-1</strain>
    </source>
</reference>
<keyword evidence="1" id="KW-0812">Transmembrane</keyword>
<organism evidence="2 3">
    <name type="scientific">Cercophora newfieldiana</name>
    <dbReference type="NCBI Taxonomy" id="92897"/>
    <lineage>
        <taxon>Eukaryota</taxon>
        <taxon>Fungi</taxon>
        <taxon>Dikarya</taxon>
        <taxon>Ascomycota</taxon>
        <taxon>Pezizomycotina</taxon>
        <taxon>Sordariomycetes</taxon>
        <taxon>Sordariomycetidae</taxon>
        <taxon>Sordariales</taxon>
        <taxon>Lasiosphaeriaceae</taxon>
        <taxon>Cercophora</taxon>
    </lineage>
</organism>
<proteinExistence type="predicted"/>
<dbReference type="AlphaFoldDB" id="A0AA39XXN8"/>
<dbReference type="PANTHER" id="PTHR39608:SF1">
    <property type="entry name" value="INTEGRAL MEMBRANE PROTEIN (AFU_ORTHOLOGUE AFUA_5G08640)"/>
    <property type="match status" value="1"/>
</dbReference>
<keyword evidence="1" id="KW-1133">Transmembrane helix</keyword>
<dbReference type="Proteomes" id="UP001174936">
    <property type="component" value="Unassembled WGS sequence"/>
</dbReference>
<keyword evidence="3" id="KW-1185">Reference proteome</keyword>
<feature type="transmembrane region" description="Helical" evidence="1">
    <location>
        <begin position="14"/>
        <end position="38"/>
    </location>
</feature>
<evidence type="ECO:0000313" key="2">
    <source>
        <dbReference type="EMBL" id="KAK0642193.1"/>
    </source>
</evidence>
<comment type="caution">
    <text evidence="2">The sequence shown here is derived from an EMBL/GenBank/DDBJ whole genome shotgun (WGS) entry which is preliminary data.</text>
</comment>
<sequence length="174" mass="19495">MAQSTGHASRGISIFLRLGELACGAIVLGLLGRAFYLIGQAGVDDPNGRLIYAAVIASLTIIQSLFFMPPLGYVFWFFPIDFFFFAAWLVVFCLLETLTGVNTCNSDWYLTYWGYYWGRWYYVGDPGINVNWTGCSAYRTVLAFSFVAMFVYLLSFLLVGCSLIIPRSDETDPS</sequence>